<dbReference type="EMBL" id="OCND01000002">
    <property type="protein sequence ID" value="SOD52659.1"/>
    <property type="molecule type" value="Genomic_DNA"/>
</dbReference>
<name>A0A286D204_9GAMM</name>
<organism evidence="1 2">
    <name type="scientific">Pseudoxanthomonas wuyuanensis</name>
    <dbReference type="NCBI Taxonomy" id="1073196"/>
    <lineage>
        <taxon>Bacteria</taxon>
        <taxon>Pseudomonadati</taxon>
        <taxon>Pseudomonadota</taxon>
        <taxon>Gammaproteobacteria</taxon>
        <taxon>Lysobacterales</taxon>
        <taxon>Lysobacteraceae</taxon>
        <taxon>Pseudoxanthomonas</taxon>
    </lineage>
</organism>
<accession>A0A286D204</accession>
<evidence type="ECO:0000313" key="1">
    <source>
        <dbReference type="EMBL" id="SOD52659.1"/>
    </source>
</evidence>
<protein>
    <submittedName>
        <fullName evidence="1">Uncharacterized protein</fullName>
    </submittedName>
</protein>
<dbReference type="Proteomes" id="UP000219374">
    <property type="component" value="Unassembled WGS sequence"/>
</dbReference>
<reference evidence="1 2" key="1">
    <citation type="submission" date="2017-09" db="EMBL/GenBank/DDBJ databases">
        <authorList>
            <person name="Ehlers B."/>
            <person name="Leendertz F.H."/>
        </authorList>
    </citation>
    <scope>NUCLEOTIDE SEQUENCE [LARGE SCALE GENOMIC DNA]</scope>
    <source>
        <strain evidence="1 2">CGMCC 1.10978</strain>
    </source>
</reference>
<gene>
    <name evidence="1" type="ORF">SAMN06296416_10218</name>
</gene>
<dbReference type="AlphaFoldDB" id="A0A286D204"/>
<sequence>MHRCTEPNNAINTDGKLARALGAHELAAGYGRH</sequence>
<keyword evidence="2" id="KW-1185">Reference proteome</keyword>
<proteinExistence type="predicted"/>
<evidence type="ECO:0000313" key="2">
    <source>
        <dbReference type="Proteomes" id="UP000219374"/>
    </source>
</evidence>